<comment type="function">
    <text evidence="10">Component of the origin recognition complex (ORC) that binds origins of replication. DNA-binding is ATP-dependent, however specific DNA sequences that define origins of replication have not been identified so far. ORC is required to assemble the pre-replication complex necessary to initiate DNA replication.</text>
</comment>
<keyword evidence="4" id="KW-0479">Metal-binding</keyword>
<dbReference type="FunFam" id="3.40.50.300:FF:000199">
    <property type="entry name" value="Origin recognition complex subunit 1"/>
    <property type="match status" value="1"/>
</dbReference>
<dbReference type="InterPro" id="IPR001025">
    <property type="entry name" value="BAH_dom"/>
</dbReference>
<dbReference type="KEGG" id="zmk:HG535_0E01830"/>
<feature type="compositionally biased region" description="Acidic residues" evidence="11">
    <location>
        <begin position="399"/>
        <end position="416"/>
    </location>
</feature>
<keyword evidence="8 10" id="KW-0238">DNA-binding</keyword>
<evidence type="ECO:0000256" key="11">
    <source>
        <dbReference type="SAM" id="MobiDB-lite"/>
    </source>
</evidence>
<feature type="compositionally biased region" description="Polar residues" evidence="11">
    <location>
        <begin position="333"/>
        <end position="343"/>
    </location>
</feature>
<dbReference type="InterPro" id="IPR003593">
    <property type="entry name" value="AAA+_ATPase"/>
</dbReference>
<feature type="compositionally biased region" description="Basic and acidic residues" evidence="11">
    <location>
        <begin position="234"/>
        <end position="271"/>
    </location>
</feature>
<comment type="subunit">
    <text evidence="10">ORC is composed of six subunits.</text>
</comment>
<dbReference type="GO" id="GO:0033314">
    <property type="term" value="P:mitotic DNA replication checkpoint signaling"/>
    <property type="evidence" value="ECO:0007669"/>
    <property type="project" value="TreeGrafter"/>
</dbReference>
<dbReference type="SMART" id="SM00439">
    <property type="entry name" value="BAH"/>
    <property type="match status" value="1"/>
</dbReference>
<accession>A0A7H9B547</accession>
<keyword evidence="6 10" id="KW-0067">ATP-binding</keyword>
<evidence type="ECO:0000256" key="4">
    <source>
        <dbReference type="ARBA" id="ARBA00022723"/>
    </source>
</evidence>
<dbReference type="Pfam" id="PF00004">
    <property type="entry name" value="AAA"/>
    <property type="match status" value="1"/>
</dbReference>
<name>A0A7H9B547_ZYGMR</name>
<dbReference type="SMART" id="SM00382">
    <property type="entry name" value="AAA"/>
    <property type="match status" value="1"/>
</dbReference>
<feature type="compositionally biased region" description="Polar residues" evidence="11">
    <location>
        <begin position="441"/>
        <end position="454"/>
    </location>
</feature>
<dbReference type="RefSeq" id="XP_037144826.1">
    <property type="nucleotide sequence ID" value="XM_037288931.1"/>
</dbReference>
<keyword evidence="14" id="KW-1185">Reference proteome</keyword>
<evidence type="ECO:0000259" key="12">
    <source>
        <dbReference type="PROSITE" id="PS51038"/>
    </source>
</evidence>
<dbReference type="InterPro" id="IPR048867">
    <property type="entry name" value="WHD_ORC1"/>
</dbReference>
<dbReference type="Pfam" id="PF21312">
    <property type="entry name" value="WHD_ORC1"/>
    <property type="match status" value="1"/>
</dbReference>
<sequence>MAKTLKDLHGWEVITTDENGNIINQNGGRRSRKRGSAELTFLLQISDGTKIGRGDTVIMNDAQTNTYSVYLIHEIRLNTLNNVVELWAFSYLRWFELKPLLYYAKFEPELAKESHPLDFYKEKFLSDVDKDEIYLTAEISEIWLNDFVAVANIMDYSQWESMSREKVPDKDFYVRYMCEPTADNFVPIDITNERRVLLKYDPKEYEEHLKKISVPTTTSHSRSAKLKKPVFKGEPTDKTSRKASVRDIKIEFDTDNESGSKGESDSSSETREESDEDVIVHKGRTRGKKLQSKSEDGIGSGGRTQSNDYVSGDLTDTESESSSSPPSDAYSDAQDTFRSSPIKSSARIANVPTKNTSPVSESPGNDTSDSASEEEIHELREEINEEENGDGQSHISNESSEEDDIVDSEQEIDEEIESKPKRHRLKRSRELKEKKARKVLKSSTPSSKAGNGSSLVRKFTKKNIARAKKKYTPFSKRFGSINDIPDLTELAEFNQSSNDIDVAALENKLRSSEETQIVETIFSKIKKQLYSSHNKDEILKSGSFQDYLPARENEFASIYLSLYSAIESGSATTVYIAGTPGVGKTLTVREVIKELQRSSDQKELPLFQYVEINGLKMVKPTDSYEVLWNKIMGESLTWGAAMESLEFFFKKVPKNKKRPVVVLLDELDALVTKTQDIMYNFFNWTTYENAKLVVIAVANTMDLPERQLGTKVSSRIGFTRIMFTGYDYESLKEIIHFRLKGLNNSFFYENTKTGTAYIIDSDDEKDNELPPYIKKVQLTMSDDAIEIASRKVASVSGDARRALKVCKRAAEIAEQHYMARYGYSYDGKTLEKHYDTSESTDEEDANDSERIQTVHISHIMKALNETINSQTTRFISKLSFTGKLFLFALLNLMKKSGLQEQRLGDIIDEIKSLIEMNAKNRFVLEISNTLFQKDTLLTTEQLRIVSWDFVINQLIDAGIIIKQSLKNEKISCVKLCISAEDVKKALELDDELKNL</sequence>
<dbReference type="Pfam" id="PF17872">
    <property type="entry name" value="AAA_lid_10"/>
    <property type="match status" value="1"/>
</dbReference>
<dbReference type="InterPro" id="IPR003959">
    <property type="entry name" value="ATPase_AAA_core"/>
</dbReference>
<feature type="compositionally biased region" description="Basic residues" evidence="11">
    <location>
        <begin position="281"/>
        <end position="291"/>
    </location>
</feature>
<keyword evidence="3 10" id="KW-0235">DNA replication</keyword>
<dbReference type="GO" id="GO:0003682">
    <property type="term" value="F:chromatin binding"/>
    <property type="evidence" value="ECO:0007669"/>
    <property type="project" value="InterPro"/>
</dbReference>
<dbReference type="InterPro" id="IPR050311">
    <property type="entry name" value="ORC1/CDC6"/>
</dbReference>
<feature type="domain" description="BAH" evidence="12">
    <location>
        <begin position="49"/>
        <end position="189"/>
    </location>
</feature>
<dbReference type="Pfam" id="PF01426">
    <property type="entry name" value="BAH"/>
    <property type="match status" value="1"/>
</dbReference>
<dbReference type="SUPFAM" id="SSF52540">
    <property type="entry name" value="P-loop containing nucleoside triphosphate hydrolases"/>
    <property type="match status" value="1"/>
</dbReference>
<comment type="similarity">
    <text evidence="2 10">Belongs to the ORC1 family.</text>
</comment>
<evidence type="ECO:0000313" key="13">
    <source>
        <dbReference type="EMBL" id="QLG73099.1"/>
    </source>
</evidence>
<evidence type="ECO:0000256" key="10">
    <source>
        <dbReference type="RuleBase" id="RU365058"/>
    </source>
</evidence>
<evidence type="ECO:0000256" key="8">
    <source>
        <dbReference type="ARBA" id="ARBA00023125"/>
    </source>
</evidence>
<reference evidence="13 14" key="1">
    <citation type="submission" date="2020-07" db="EMBL/GenBank/DDBJ databases">
        <title>The yeast mating-type switching endonuclease HO is a domesticated member of an unorthodox homing genetic element family.</title>
        <authorList>
            <person name="Coughlan A.Y."/>
            <person name="Lombardi L."/>
            <person name="Braun-Galleani S."/>
            <person name="Martos A.R."/>
            <person name="Galeote V."/>
            <person name="Bigey F."/>
            <person name="Dequin S."/>
            <person name="Byrne K.P."/>
            <person name="Wolfe K.H."/>
        </authorList>
    </citation>
    <scope>NUCLEOTIDE SEQUENCE [LARGE SCALE GENOMIC DNA]</scope>
    <source>
        <strain evidence="13 14">NRRL Y-6702</strain>
    </source>
</reference>
<evidence type="ECO:0000256" key="1">
    <source>
        <dbReference type="ARBA" id="ARBA00004123"/>
    </source>
</evidence>
<protein>
    <recommendedName>
        <fullName evidence="10">Origin recognition complex subunit 1</fullName>
    </recommendedName>
</protein>
<feature type="compositionally biased region" description="Polar residues" evidence="11">
    <location>
        <begin position="352"/>
        <end position="370"/>
    </location>
</feature>
<dbReference type="Proteomes" id="UP000509704">
    <property type="component" value="Chromosome 5"/>
</dbReference>
<dbReference type="PANTHER" id="PTHR10763">
    <property type="entry name" value="CELL DIVISION CONTROL PROTEIN 6-RELATED"/>
    <property type="match status" value="1"/>
</dbReference>
<dbReference type="GO" id="GO:0046872">
    <property type="term" value="F:metal ion binding"/>
    <property type="evidence" value="ECO:0007669"/>
    <property type="project" value="UniProtKB-KW"/>
</dbReference>
<dbReference type="InterPro" id="IPR027417">
    <property type="entry name" value="P-loop_NTPase"/>
</dbReference>
<dbReference type="OrthoDB" id="1926878at2759"/>
<evidence type="ECO:0000256" key="5">
    <source>
        <dbReference type="ARBA" id="ARBA00022741"/>
    </source>
</evidence>
<dbReference type="PROSITE" id="PS51038">
    <property type="entry name" value="BAH"/>
    <property type="match status" value="1"/>
</dbReference>
<gene>
    <name evidence="13" type="ORF">HG535_0E01830</name>
</gene>
<dbReference type="GO" id="GO:0005664">
    <property type="term" value="C:nuclear origin of replication recognition complex"/>
    <property type="evidence" value="ECO:0007669"/>
    <property type="project" value="TreeGrafter"/>
</dbReference>
<comment type="subcellular location">
    <subcellularLocation>
        <location evidence="1 10">Nucleus</location>
    </subcellularLocation>
</comment>
<evidence type="ECO:0000256" key="7">
    <source>
        <dbReference type="ARBA" id="ARBA00022842"/>
    </source>
</evidence>
<dbReference type="Gene3D" id="2.30.30.490">
    <property type="match status" value="1"/>
</dbReference>
<dbReference type="CDD" id="cd04720">
    <property type="entry name" value="BAH_Orc1p_Yeast"/>
    <property type="match status" value="1"/>
</dbReference>
<proteinExistence type="inferred from homology"/>
<feature type="region of interest" description="Disordered" evidence="11">
    <location>
        <begin position="211"/>
        <end position="456"/>
    </location>
</feature>
<dbReference type="EMBL" id="CP058608">
    <property type="protein sequence ID" value="QLG73099.1"/>
    <property type="molecule type" value="Genomic_DNA"/>
</dbReference>
<evidence type="ECO:0000256" key="3">
    <source>
        <dbReference type="ARBA" id="ARBA00022705"/>
    </source>
</evidence>
<dbReference type="Gene3D" id="1.10.8.60">
    <property type="match status" value="1"/>
</dbReference>
<dbReference type="CDD" id="cd00009">
    <property type="entry name" value="AAA"/>
    <property type="match status" value="1"/>
</dbReference>
<dbReference type="GO" id="GO:0003688">
    <property type="term" value="F:DNA replication origin binding"/>
    <property type="evidence" value="ECO:0007669"/>
    <property type="project" value="TreeGrafter"/>
</dbReference>
<evidence type="ECO:0000313" key="14">
    <source>
        <dbReference type="Proteomes" id="UP000509704"/>
    </source>
</evidence>
<evidence type="ECO:0000256" key="6">
    <source>
        <dbReference type="ARBA" id="ARBA00022840"/>
    </source>
</evidence>
<dbReference type="InterPro" id="IPR041083">
    <property type="entry name" value="AAA_lid_10"/>
</dbReference>
<dbReference type="GeneID" id="59236841"/>
<evidence type="ECO:0000256" key="2">
    <source>
        <dbReference type="ARBA" id="ARBA00008398"/>
    </source>
</evidence>
<keyword evidence="9 10" id="KW-0539">Nucleus</keyword>
<keyword evidence="5 10" id="KW-0547">Nucleotide-binding</keyword>
<dbReference type="Gene3D" id="3.40.50.300">
    <property type="entry name" value="P-loop containing nucleotide triphosphate hydrolases"/>
    <property type="match status" value="1"/>
</dbReference>
<dbReference type="AlphaFoldDB" id="A0A7H9B547"/>
<dbReference type="GO" id="GO:0005524">
    <property type="term" value="F:ATP binding"/>
    <property type="evidence" value="ECO:0007669"/>
    <property type="project" value="UniProtKB-KW"/>
</dbReference>
<dbReference type="SUPFAM" id="SSF82061">
    <property type="entry name" value="BAH domain"/>
    <property type="match status" value="1"/>
</dbReference>
<dbReference type="InterPro" id="IPR043151">
    <property type="entry name" value="BAH_sf"/>
</dbReference>
<organism evidence="13 14">
    <name type="scientific">Zygotorulaspora mrakii</name>
    <name type="common">Zygosaccharomyces mrakii</name>
    <dbReference type="NCBI Taxonomy" id="42260"/>
    <lineage>
        <taxon>Eukaryota</taxon>
        <taxon>Fungi</taxon>
        <taxon>Dikarya</taxon>
        <taxon>Ascomycota</taxon>
        <taxon>Saccharomycotina</taxon>
        <taxon>Saccharomycetes</taxon>
        <taxon>Saccharomycetales</taxon>
        <taxon>Saccharomycetaceae</taxon>
        <taxon>Zygotorulaspora</taxon>
    </lineage>
</organism>
<keyword evidence="7" id="KW-0460">Magnesium</keyword>
<dbReference type="PANTHER" id="PTHR10763:SF23">
    <property type="entry name" value="ORIGIN RECOGNITION COMPLEX SUBUNIT 1"/>
    <property type="match status" value="1"/>
</dbReference>
<evidence type="ECO:0000256" key="9">
    <source>
        <dbReference type="ARBA" id="ARBA00023242"/>
    </source>
</evidence>
<dbReference type="GO" id="GO:0016887">
    <property type="term" value="F:ATP hydrolysis activity"/>
    <property type="evidence" value="ECO:0007669"/>
    <property type="project" value="InterPro"/>
</dbReference>
<dbReference type="GO" id="GO:0006270">
    <property type="term" value="P:DNA replication initiation"/>
    <property type="evidence" value="ECO:0007669"/>
    <property type="project" value="TreeGrafter"/>
</dbReference>